<feature type="transmembrane region" description="Helical" evidence="1">
    <location>
        <begin position="6"/>
        <end position="23"/>
    </location>
</feature>
<keyword evidence="1" id="KW-1133">Transmembrane helix</keyword>
<sequence length="214" mass="24205">MVSKLTIILIVLLVIAVGLYFYANQSPKIIKSKIQILYSSDNWTIDKHLSFTYYRGFGYTFFNLTFKKNLTIPTIPFDSPLSAIYPTLEVISTFSSNGTLEVLTQNQSVLIIAEINYNSTRFVNVSLSILPSSNVTINGTYNGFKYYYSNNEYELENSLYGESIYPESGIVLIKGDQAYVIETSGFFSSIQSLLQIFSQLENVTYTVEATEINH</sequence>
<reference evidence="2" key="1">
    <citation type="journal article" date="2020" name="bioRxiv">
        <title>A rank-normalized archaeal taxonomy based on genome phylogeny resolves widespread incomplete and uneven classifications.</title>
        <authorList>
            <person name="Rinke C."/>
            <person name="Chuvochina M."/>
            <person name="Mussig A.J."/>
            <person name="Chaumeil P.-A."/>
            <person name="Waite D.W."/>
            <person name="Whitman W.B."/>
            <person name="Parks D.H."/>
            <person name="Hugenholtz P."/>
        </authorList>
    </citation>
    <scope>NUCLEOTIDE SEQUENCE</scope>
    <source>
        <strain evidence="2">UBA8838</strain>
    </source>
</reference>
<accession>A0A832TCQ8</accession>
<dbReference type="GeneID" id="1459619"/>
<evidence type="ECO:0000313" key="3">
    <source>
        <dbReference type="Proteomes" id="UP000646844"/>
    </source>
</evidence>
<name>A0A832TCQ8_9CREN</name>
<dbReference type="Proteomes" id="UP000646844">
    <property type="component" value="Unassembled WGS sequence"/>
</dbReference>
<dbReference type="EMBL" id="DUJO01000019">
    <property type="protein sequence ID" value="HII73524.1"/>
    <property type="molecule type" value="Genomic_DNA"/>
</dbReference>
<organism evidence="2 3">
    <name type="scientific">Sulfurisphaera tokodaii</name>
    <dbReference type="NCBI Taxonomy" id="111955"/>
    <lineage>
        <taxon>Archaea</taxon>
        <taxon>Thermoproteota</taxon>
        <taxon>Thermoprotei</taxon>
        <taxon>Sulfolobales</taxon>
        <taxon>Sulfolobaceae</taxon>
        <taxon>Sulfurisphaera</taxon>
    </lineage>
</organism>
<keyword evidence="1" id="KW-0472">Membrane</keyword>
<keyword evidence="1" id="KW-0812">Transmembrane</keyword>
<gene>
    <name evidence="2" type="ORF">HA332_03890</name>
</gene>
<dbReference type="AlphaFoldDB" id="A0A832TCQ8"/>
<dbReference type="RefSeq" id="WP_010979633.1">
    <property type="nucleotide sequence ID" value="NZ_BAABQO010000003.1"/>
</dbReference>
<evidence type="ECO:0000256" key="1">
    <source>
        <dbReference type="SAM" id="Phobius"/>
    </source>
</evidence>
<protein>
    <submittedName>
        <fullName evidence="2">Uncharacterized protein</fullName>
    </submittedName>
</protein>
<proteinExistence type="predicted"/>
<evidence type="ECO:0000313" key="2">
    <source>
        <dbReference type="EMBL" id="HII73524.1"/>
    </source>
</evidence>
<comment type="caution">
    <text evidence="2">The sequence shown here is derived from an EMBL/GenBank/DDBJ whole genome shotgun (WGS) entry which is preliminary data.</text>
</comment>